<dbReference type="InterPro" id="IPR029057">
    <property type="entry name" value="PRTase-like"/>
</dbReference>
<name>A0A2M6WE16_9BACT</name>
<comment type="caution">
    <text evidence="3">The sequence shown here is derived from an EMBL/GenBank/DDBJ whole genome shotgun (WGS) entry which is preliminary data.</text>
</comment>
<dbReference type="Pfam" id="PF00156">
    <property type="entry name" value="Pribosyltran"/>
    <property type="match status" value="1"/>
</dbReference>
<dbReference type="CDD" id="cd06223">
    <property type="entry name" value="PRTases_typeI"/>
    <property type="match status" value="1"/>
</dbReference>
<protein>
    <recommendedName>
        <fullName evidence="2">Phosphoribosyltransferase domain-containing protein</fullName>
    </recommendedName>
</protein>
<dbReference type="InterPro" id="IPR051910">
    <property type="entry name" value="ComF/GntX_DNA_util-trans"/>
</dbReference>
<sequence>MHRERFVCVVSWGIAKKCAKARTITTMRAFVHTFTWLLDVIFGTDTLEQSIRTRPPEDFAALVHIKEHDGITSLLSYRDPLIRKAIWMLKYRDSSAAARALAACLESFFLEELADIAIFDDVEVFFVPIPLTPKRLRKRGYNQVERVLREMNGEYRVERVLKKVRETKPQTRLERSERLVNLNGAFAVINPEIISGKHIFLIDDVTTTGSTLREARKTLTDAGARQVTCIALARA</sequence>
<evidence type="ECO:0000313" key="4">
    <source>
        <dbReference type="Proteomes" id="UP000228809"/>
    </source>
</evidence>
<evidence type="ECO:0000259" key="2">
    <source>
        <dbReference type="Pfam" id="PF00156"/>
    </source>
</evidence>
<organism evidence="3 4">
    <name type="scientific">Candidatus Kaiserbacteria bacterium CG10_big_fil_rev_8_21_14_0_10_49_17</name>
    <dbReference type="NCBI Taxonomy" id="1974609"/>
    <lineage>
        <taxon>Bacteria</taxon>
        <taxon>Candidatus Kaiseribacteriota</taxon>
    </lineage>
</organism>
<dbReference type="AlphaFoldDB" id="A0A2M6WE16"/>
<dbReference type="EMBL" id="PFBJ01000013">
    <property type="protein sequence ID" value="PIT91028.1"/>
    <property type="molecule type" value="Genomic_DNA"/>
</dbReference>
<dbReference type="Gene3D" id="3.40.50.2020">
    <property type="match status" value="1"/>
</dbReference>
<dbReference type="PANTHER" id="PTHR47505">
    <property type="entry name" value="DNA UTILIZATION PROTEIN YHGH"/>
    <property type="match status" value="1"/>
</dbReference>
<dbReference type="InterPro" id="IPR000836">
    <property type="entry name" value="PRTase_dom"/>
</dbReference>
<accession>A0A2M6WE16</accession>
<reference evidence="4" key="1">
    <citation type="submission" date="2017-09" db="EMBL/GenBank/DDBJ databases">
        <title>Depth-based differentiation of microbial function through sediment-hosted aquifers and enrichment of novel symbionts in the deep terrestrial subsurface.</title>
        <authorList>
            <person name="Probst A.J."/>
            <person name="Ladd B."/>
            <person name="Jarett J.K."/>
            <person name="Geller-Mcgrath D.E."/>
            <person name="Sieber C.M.K."/>
            <person name="Emerson J.B."/>
            <person name="Anantharaman K."/>
            <person name="Thomas B.C."/>
            <person name="Malmstrom R."/>
            <person name="Stieglmeier M."/>
            <person name="Klingl A."/>
            <person name="Woyke T."/>
            <person name="Ryan C.M."/>
            <person name="Banfield J.F."/>
        </authorList>
    </citation>
    <scope>NUCLEOTIDE SEQUENCE [LARGE SCALE GENOMIC DNA]</scope>
</reference>
<feature type="domain" description="Phosphoribosyltransferase" evidence="2">
    <location>
        <begin position="176"/>
        <end position="233"/>
    </location>
</feature>
<evidence type="ECO:0000256" key="1">
    <source>
        <dbReference type="ARBA" id="ARBA00008007"/>
    </source>
</evidence>
<proteinExistence type="inferred from homology"/>
<gene>
    <name evidence="3" type="ORF">COU17_02540</name>
</gene>
<dbReference type="PANTHER" id="PTHR47505:SF1">
    <property type="entry name" value="DNA UTILIZATION PROTEIN YHGH"/>
    <property type="match status" value="1"/>
</dbReference>
<dbReference type="Proteomes" id="UP000228809">
    <property type="component" value="Unassembled WGS sequence"/>
</dbReference>
<comment type="similarity">
    <text evidence="1">Belongs to the ComF/GntX family.</text>
</comment>
<evidence type="ECO:0000313" key="3">
    <source>
        <dbReference type="EMBL" id="PIT91028.1"/>
    </source>
</evidence>
<dbReference type="SUPFAM" id="SSF53271">
    <property type="entry name" value="PRTase-like"/>
    <property type="match status" value="1"/>
</dbReference>